<name>A0A165Z8C3_EXIGL</name>
<dbReference type="EMBL" id="KV426499">
    <property type="protein sequence ID" value="KZV80289.1"/>
    <property type="molecule type" value="Genomic_DNA"/>
</dbReference>
<keyword evidence="1" id="KW-0732">Signal</keyword>
<dbReference type="AlphaFoldDB" id="A0A165Z8C3"/>
<gene>
    <name evidence="2" type="ORF">EXIGLDRAFT_816928</name>
</gene>
<reference evidence="2 3" key="1">
    <citation type="journal article" date="2016" name="Mol. Biol. Evol.">
        <title>Comparative Genomics of Early-Diverging Mushroom-Forming Fungi Provides Insights into the Origins of Lignocellulose Decay Capabilities.</title>
        <authorList>
            <person name="Nagy L.G."/>
            <person name="Riley R."/>
            <person name="Tritt A."/>
            <person name="Adam C."/>
            <person name="Daum C."/>
            <person name="Floudas D."/>
            <person name="Sun H."/>
            <person name="Yadav J.S."/>
            <person name="Pangilinan J."/>
            <person name="Larsson K.H."/>
            <person name="Matsuura K."/>
            <person name="Barry K."/>
            <person name="Labutti K."/>
            <person name="Kuo R."/>
            <person name="Ohm R.A."/>
            <person name="Bhattacharya S.S."/>
            <person name="Shirouzu T."/>
            <person name="Yoshinaga Y."/>
            <person name="Martin F.M."/>
            <person name="Grigoriev I.V."/>
            <person name="Hibbett D.S."/>
        </authorList>
    </citation>
    <scope>NUCLEOTIDE SEQUENCE [LARGE SCALE GENOMIC DNA]</scope>
    <source>
        <strain evidence="2 3">HHB12029</strain>
    </source>
</reference>
<dbReference type="Proteomes" id="UP000077266">
    <property type="component" value="Unassembled WGS sequence"/>
</dbReference>
<evidence type="ECO:0000313" key="3">
    <source>
        <dbReference type="Proteomes" id="UP000077266"/>
    </source>
</evidence>
<dbReference type="STRING" id="1314781.A0A165Z8C3"/>
<accession>A0A165Z8C3</accession>
<proteinExistence type="predicted"/>
<evidence type="ECO:0000256" key="1">
    <source>
        <dbReference type="SAM" id="SignalP"/>
    </source>
</evidence>
<feature type="chain" id="PRO_5007869860" evidence="1">
    <location>
        <begin position="19"/>
        <end position="206"/>
    </location>
</feature>
<dbReference type="InParanoid" id="A0A165Z8C3"/>
<sequence>MFFRAALLSFALAGLGLAQDSPAAPMPEGSYKYNASMPTALDPSAEELEWLKSINWSGMIWPLESFATVYVDDPNTTVPVPASDADATLVKRTTYRGVYICTDVNWGGQCGYAQQPTNECISLQAPWWSAISSWGPDPGQKCYGYNSNYCKYWAPDGCDVPSECIRYGGNPSIGPVRAPGLSTVPQWQDGDFNWNDHMNSWICYVE</sequence>
<evidence type="ECO:0000313" key="2">
    <source>
        <dbReference type="EMBL" id="KZV80289.1"/>
    </source>
</evidence>
<organism evidence="2 3">
    <name type="scientific">Exidia glandulosa HHB12029</name>
    <dbReference type="NCBI Taxonomy" id="1314781"/>
    <lineage>
        <taxon>Eukaryota</taxon>
        <taxon>Fungi</taxon>
        <taxon>Dikarya</taxon>
        <taxon>Basidiomycota</taxon>
        <taxon>Agaricomycotina</taxon>
        <taxon>Agaricomycetes</taxon>
        <taxon>Auriculariales</taxon>
        <taxon>Exidiaceae</taxon>
        <taxon>Exidia</taxon>
    </lineage>
</organism>
<dbReference type="OrthoDB" id="5401396at2759"/>
<protein>
    <submittedName>
        <fullName evidence="2">Uncharacterized protein</fullName>
    </submittedName>
</protein>
<keyword evidence="3" id="KW-1185">Reference proteome</keyword>
<feature type="signal peptide" evidence="1">
    <location>
        <begin position="1"/>
        <end position="18"/>
    </location>
</feature>